<dbReference type="AlphaFoldDB" id="A0A1E1EXZ1"/>
<feature type="compositionally biased region" description="Basic residues" evidence="2">
    <location>
        <begin position="144"/>
        <end position="156"/>
    </location>
</feature>
<protein>
    <recommendedName>
        <fullName evidence="5">MucR family transcriptional regulator</fullName>
    </recommendedName>
</protein>
<dbReference type="RefSeq" id="WP_048575813.1">
    <property type="nucleotide sequence ID" value="NZ_AP017655.1"/>
</dbReference>
<comment type="similarity">
    <text evidence="1">Belongs to the ros/MucR family.</text>
</comment>
<organism evidence="3 4">
    <name type="scientific">Sphingobium cloacae</name>
    <dbReference type="NCBI Taxonomy" id="120107"/>
    <lineage>
        <taxon>Bacteria</taxon>
        <taxon>Pseudomonadati</taxon>
        <taxon>Pseudomonadota</taxon>
        <taxon>Alphaproteobacteria</taxon>
        <taxon>Sphingomonadales</taxon>
        <taxon>Sphingomonadaceae</taxon>
        <taxon>Sphingobium</taxon>
    </lineage>
</organism>
<evidence type="ECO:0000313" key="4">
    <source>
        <dbReference type="Proteomes" id="UP000218272"/>
    </source>
</evidence>
<keyword evidence="4" id="KW-1185">Reference proteome</keyword>
<sequence>MTEKVDTAEILITLTADIVAAHVSNNSVAVGDLPVLIQNIHGALNSLREPAVLPDIKPEPAVSIRASVKPDYIVCLEDGKKLKMLKRHLMTHYQMSPADYRTKWNLPSDYPMVAPNYAEQRRSLAKKIGLGRKPRTVETAPAPKAKKTPTTRRPRKKPTEAEQSA</sequence>
<dbReference type="InterPro" id="IPR041920">
    <property type="entry name" value="ROS/MUCR_sf"/>
</dbReference>
<dbReference type="Pfam" id="PF05443">
    <property type="entry name" value="ROS_MUCR"/>
    <property type="match status" value="1"/>
</dbReference>
<dbReference type="GO" id="GO:0006355">
    <property type="term" value="P:regulation of DNA-templated transcription"/>
    <property type="evidence" value="ECO:0007669"/>
    <property type="project" value="InterPro"/>
</dbReference>
<accession>A0A1E1EXZ1</accession>
<dbReference type="OrthoDB" id="9809693at2"/>
<proteinExistence type="inferred from homology"/>
<reference evidence="3 4" key="1">
    <citation type="submission" date="2016-10" db="EMBL/GenBank/DDBJ databases">
        <title>Complete Genome Sequence of the Nonylphenol-Degrading Bacterium Sphingobium cloacae JCM 10874T.</title>
        <authorList>
            <person name="Ootsuka M."/>
            <person name="Nishizawa T."/>
            <person name="Ohta H."/>
        </authorList>
    </citation>
    <scope>NUCLEOTIDE SEQUENCE [LARGE SCALE GENOMIC DNA]</scope>
    <source>
        <strain evidence="3 4">JCM 10874</strain>
    </source>
</reference>
<dbReference type="EMBL" id="AP017655">
    <property type="protein sequence ID" value="BAV63135.1"/>
    <property type="molecule type" value="Genomic_DNA"/>
</dbReference>
<dbReference type="Proteomes" id="UP000218272">
    <property type="component" value="Chromosome SCLO_1"/>
</dbReference>
<dbReference type="Gene3D" id="1.10.10.1550">
    <property type="entry name" value="ROS/MUCR transcriptional regulator protein"/>
    <property type="match status" value="1"/>
</dbReference>
<name>A0A1E1EXZ1_9SPHN</name>
<dbReference type="KEGG" id="sclo:SCLO_1000950"/>
<evidence type="ECO:0000313" key="3">
    <source>
        <dbReference type="EMBL" id="BAV63135.1"/>
    </source>
</evidence>
<feature type="region of interest" description="Disordered" evidence="2">
    <location>
        <begin position="126"/>
        <end position="165"/>
    </location>
</feature>
<dbReference type="InterPro" id="IPR008807">
    <property type="entry name" value="ROS_MUCR"/>
</dbReference>
<evidence type="ECO:0000256" key="2">
    <source>
        <dbReference type="SAM" id="MobiDB-lite"/>
    </source>
</evidence>
<dbReference type="GO" id="GO:0008270">
    <property type="term" value="F:zinc ion binding"/>
    <property type="evidence" value="ECO:0007669"/>
    <property type="project" value="InterPro"/>
</dbReference>
<evidence type="ECO:0000256" key="1">
    <source>
        <dbReference type="ARBA" id="ARBA00007031"/>
    </source>
</evidence>
<gene>
    <name evidence="3" type="ORF">SCLO_1000950</name>
</gene>
<dbReference type="GO" id="GO:0003677">
    <property type="term" value="F:DNA binding"/>
    <property type="evidence" value="ECO:0007669"/>
    <property type="project" value="InterPro"/>
</dbReference>
<evidence type="ECO:0008006" key="5">
    <source>
        <dbReference type="Google" id="ProtNLM"/>
    </source>
</evidence>